<organism evidence="2 3">
    <name type="scientific">Rhodocollybia butyracea</name>
    <dbReference type="NCBI Taxonomy" id="206335"/>
    <lineage>
        <taxon>Eukaryota</taxon>
        <taxon>Fungi</taxon>
        <taxon>Dikarya</taxon>
        <taxon>Basidiomycota</taxon>
        <taxon>Agaricomycotina</taxon>
        <taxon>Agaricomycetes</taxon>
        <taxon>Agaricomycetidae</taxon>
        <taxon>Agaricales</taxon>
        <taxon>Marasmiineae</taxon>
        <taxon>Omphalotaceae</taxon>
        <taxon>Rhodocollybia</taxon>
    </lineage>
</organism>
<feature type="region of interest" description="Disordered" evidence="1">
    <location>
        <begin position="182"/>
        <end position="205"/>
    </location>
</feature>
<keyword evidence="3" id="KW-1185">Reference proteome</keyword>
<sequence>MCNETFQLKTIYQAILQVKQKTYVGASGWNYDDEEGFGVTEGNEDAWNSFVKQHTVFKPFKITSQFSDNADSQEPLENDSQSSLKVGNANPPISSPSSSSSPTTTAETPFPSAVPQPTPASERPSWAVAAKVAQQHKRTASELDGLDPPWSSSKCTKPTGPEALESIAHSVSHVGDAVFKMAPKKSSGMSPVKKQSTAHEMARKD</sequence>
<evidence type="ECO:0000313" key="3">
    <source>
        <dbReference type="Proteomes" id="UP000772434"/>
    </source>
</evidence>
<name>A0A9P5P5W9_9AGAR</name>
<feature type="region of interest" description="Disordered" evidence="1">
    <location>
        <begin position="69"/>
        <end position="160"/>
    </location>
</feature>
<gene>
    <name evidence="2" type="ORF">BDP27DRAFT_1374539</name>
</gene>
<dbReference type="OrthoDB" id="3186724at2759"/>
<protein>
    <submittedName>
        <fullName evidence="2">Uncharacterized protein</fullName>
    </submittedName>
</protein>
<dbReference type="EMBL" id="JADNRY010000571">
    <property type="protein sequence ID" value="KAF9039553.1"/>
    <property type="molecule type" value="Genomic_DNA"/>
</dbReference>
<comment type="caution">
    <text evidence="2">The sequence shown here is derived from an EMBL/GenBank/DDBJ whole genome shotgun (WGS) entry which is preliminary data.</text>
</comment>
<proteinExistence type="predicted"/>
<feature type="compositionally biased region" description="Low complexity" evidence="1">
    <location>
        <begin position="91"/>
        <end position="111"/>
    </location>
</feature>
<dbReference type="AlphaFoldDB" id="A0A9P5P5W9"/>
<reference evidence="2" key="1">
    <citation type="submission" date="2020-11" db="EMBL/GenBank/DDBJ databases">
        <authorList>
            <consortium name="DOE Joint Genome Institute"/>
            <person name="Ahrendt S."/>
            <person name="Riley R."/>
            <person name="Andreopoulos W."/>
            <person name="Labutti K."/>
            <person name="Pangilinan J."/>
            <person name="Ruiz-Duenas F.J."/>
            <person name="Barrasa J.M."/>
            <person name="Sanchez-Garcia M."/>
            <person name="Camarero S."/>
            <person name="Miyauchi S."/>
            <person name="Serrano A."/>
            <person name="Linde D."/>
            <person name="Babiker R."/>
            <person name="Drula E."/>
            <person name="Ayuso-Fernandez I."/>
            <person name="Pacheco R."/>
            <person name="Padilla G."/>
            <person name="Ferreira P."/>
            <person name="Barriuso J."/>
            <person name="Kellner H."/>
            <person name="Castanera R."/>
            <person name="Alfaro M."/>
            <person name="Ramirez L."/>
            <person name="Pisabarro A.G."/>
            <person name="Kuo A."/>
            <person name="Tritt A."/>
            <person name="Lipzen A."/>
            <person name="He G."/>
            <person name="Yan M."/>
            <person name="Ng V."/>
            <person name="Cullen D."/>
            <person name="Martin F."/>
            <person name="Rosso M.-N."/>
            <person name="Henrissat B."/>
            <person name="Hibbett D."/>
            <person name="Martinez A.T."/>
            <person name="Grigoriev I.V."/>
        </authorList>
    </citation>
    <scope>NUCLEOTIDE SEQUENCE</scope>
    <source>
        <strain evidence="2">AH 40177</strain>
    </source>
</reference>
<dbReference type="Proteomes" id="UP000772434">
    <property type="component" value="Unassembled WGS sequence"/>
</dbReference>
<evidence type="ECO:0000256" key="1">
    <source>
        <dbReference type="SAM" id="MobiDB-lite"/>
    </source>
</evidence>
<accession>A0A9P5P5W9</accession>
<evidence type="ECO:0000313" key="2">
    <source>
        <dbReference type="EMBL" id="KAF9039553.1"/>
    </source>
</evidence>